<feature type="signal peptide" evidence="1">
    <location>
        <begin position="1"/>
        <end position="24"/>
    </location>
</feature>
<keyword evidence="1" id="KW-0732">Signal</keyword>
<accession>A0A060QHL2</accession>
<protein>
    <submittedName>
        <fullName evidence="2">Uncharacterized protein</fullName>
    </submittedName>
</protein>
<comment type="caution">
    <text evidence="2">The sequence shown here is derived from an EMBL/GenBank/DDBJ whole genome shotgun (WGS) entry which is preliminary data.</text>
</comment>
<organism evidence="2 3">
    <name type="scientific">Asaia bogorensis</name>
    <dbReference type="NCBI Taxonomy" id="91915"/>
    <lineage>
        <taxon>Bacteria</taxon>
        <taxon>Pseudomonadati</taxon>
        <taxon>Pseudomonadota</taxon>
        <taxon>Alphaproteobacteria</taxon>
        <taxon>Acetobacterales</taxon>
        <taxon>Acetobacteraceae</taxon>
        <taxon>Asaia</taxon>
    </lineage>
</organism>
<dbReference type="RefSeq" id="WP_035444332.1">
    <property type="nucleotide sequence ID" value="NZ_CBLX010000023.1"/>
</dbReference>
<evidence type="ECO:0000256" key="1">
    <source>
        <dbReference type="SAM" id="SignalP"/>
    </source>
</evidence>
<name>A0A060QHL2_9PROT</name>
<reference evidence="2 3" key="1">
    <citation type="journal article" date="2014" name="Genome Biol. Evol.">
        <title>Acetic acid bacteria genomes reveal functional traits for adaptation to life in insect guts.</title>
        <authorList>
            <person name="Chouaia B."/>
            <person name="Gaiarsa S."/>
            <person name="Crotti E."/>
            <person name="Comandatore F."/>
            <person name="Degli Esposti M."/>
            <person name="Ricci I."/>
            <person name="Alma A."/>
            <person name="Favia G."/>
            <person name="Bandi C."/>
            <person name="Daffonchio D."/>
        </authorList>
    </citation>
    <scope>NUCLEOTIDE SEQUENCE [LARGE SCALE GENOMIC DNA]</scope>
    <source>
        <strain evidence="2 3">SF2.1</strain>
    </source>
</reference>
<proteinExistence type="predicted"/>
<gene>
    <name evidence="2" type="ORF">ASAP_2604</name>
</gene>
<dbReference type="EMBL" id="CBLX010000023">
    <property type="protein sequence ID" value="CDG40649.1"/>
    <property type="molecule type" value="Genomic_DNA"/>
</dbReference>
<feature type="chain" id="PRO_5001590455" evidence="1">
    <location>
        <begin position="25"/>
        <end position="348"/>
    </location>
</feature>
<reference evidence="2 3" key="2">
    <citation type="journal article" date="2014" name="PLoS ONE">
        <title>Evolution of mitochondria reconstructed from the energy metabolism of living bacteria.</title>
        <authorList>
            <person name="Degli Esposti M."/>
            <person name="Chouaia B."/>
            <person name="Comandatore F."/>
            <person name="Crotti E."/>
            <person name="Sassera D."/>
            <person name="Lievens P.M."/>
            <person name="Daffonchio D."/>
            <person name="Bandi C."/>
        </authorList>
    </citation>
    <scope>NUCLEOTIDE SEQUENCE [LARGE SCALE GENOMIC DNA]</scope>
    <source>
        <strain evidence="2 3">SF2.1</strain>
    </source>
</reference>
<evidence type="ECO:0000313" key="2">
    <source>
        <dbReference type="EMBL" id="CDG40649.1"/>
    </source>
</evidence>
<dbReference type="Proteomes" id="UP000027583">
    <property type="component" value="Unassembled WGS sequence"/>
</dbReference>
<sequence length="348" mass="37027">MKRVLSAFFCAILSLLVLTSHPRAQPDSCILGAFTLPILGGPGDAPVLPATMQGKPVALYYSTTVDGLYGGDIAAYGGRDTGTHTTIVQDGAQISDAPLMKTGELELGTLDLGTVSMVRLPQFPMRSVGLRQVIGVIGAHQFDGLAVLMDIPHSAFALIRFSADKSCEGAAARFLGPGETHLPLDAEHRAQITLHGVRRSLALDPNAAFNTLPATWMTTHDMKKDRSVSGDWPAPPSPRDETITLPAIPEIAGTAFHLQGSAGSGSSGDDSGGVLGQVFFEHHVVLFDYPNHVVHFLPSRHQRSGKGSALRFPHTLRNEGEYLMIRPPSGTWPLTPMYSGAGIQPGLN</sequence>
<evidence type="ECO:0000313" key="3">
    <source>
        <dbReference type="Proteomes" id="UP000027583"/>
    </source>
</evidence>
<dbReference type="AlphaFoldDB" id="A0A060QHL2"/>